<dbReference type="EMBL" id="KV448128">
    <property type="protein sequence ID" value="OAX44079.1"/>
    <property type="molecule type" value="Genomic_DNA"/>
</dbReference>
<evidence type="ECO:0000256" key="1">
    <source>
        <dbReference type="ARBA" id="ARBA00001971"/>
    </source>
</evidence>
<comment type="pathway">
    <text evidence="2">Secondary metabolite biosynthesis.</text>
</comment>
<dbReference type="GO" id="GO:0016705">
    <property type="term" value="F:oxidoreductase activity, acting on paired donors, with incorporation or reduction of molecular oxygen"/>
    <property type="evidence" value="ECO:0007669"/>
    <property type="project" value="InterPro"/>
</dbReference>
<dbReference type="PRINTS" id="PR00463">
    <property type="entry name" value="EP450I"/>
</dbReference>
<proteinExistence type="inferred from homology"/>
<feature type="binding site" description="axial binding residue" evidence="9">
    <location>
        <position position="442"/>
    </location>
    <ligand>
        <name>heme</name>
        <dbReference type="ChEBI" id="CHEBI:30413"/>
    </ligand>
    <ligandPart>
        <name>Fe</name>
        <dbReference type="ChEBI" id="CHEBI:18248"/>
    </ligandPart>
</feature>
<evidence type="ECO:0000256" key="10">
    <source>
        <dbReference type="RuleBase" id="RU000461"/>
    </source>
</evidence>
<dbReference type="STRING" id="1314800.A0A1B7NH31"/>
<name>A0A1B7NH31_9AGAM</name>
<dbReference type="SUPFAM" id="SSF48264">
    <property type="entry name" value="Cytochrome P450"/>
    <property type="match status" value="1"/>
</dbReference>
<evidence type="ECO:0000256" key="5">
    <source>
        <dbReference type="ARBA" id="ARBA00022723"/>
    </source>
</evidence>
<evidence type="ECO:0000256" key="9">
    <source>
        <dbReference type="PIRSR" id="PIRSR602401-1"/>
    </source>
</evidence>
<comment type="similarity">
    <text evidence="3 10">Belongs to the cytochrome P450 family.</text>
</comment>
<dbReference type="GO" id="GO:0004497">
    <property type="term" value="F:monooxygenase activity"/>
    <property type="evidence" value="ECO:0007669"/>
    <property type="project" value="UniProtKB-KW"/>
</dbReference>
<keyword evidence="12" id="KW-1185">Reference proteome</keyword>
<sequence>MDTIVAAVGIVSIVALLSIWTAKKSPSLPLPPGPPRIPFLGNALDIDITEPYLTYAQWGRQYGDIIYSRLLGQDYIIVNSEKVARTLSDTRHSTVYAGRPQLSIYKLLGIETNTGLIAYGDNWRVQRKFFHQTLRSEATVKYQPTYMSQATSLVQNLLHDGAASNLGSILQAFTAIGLLSLTYGYNIESQDHSVVKLVQKLTNIIVEEGTAEKAALLETFPFVKYLPSWLPGLGFLERVAIGRELAKEVWEQPFEYTKSEVAAGTAPQSVVADFLTNSEERKDSDLYPELEAAMKAAAAGFYIAGADTSSSVLHTFVLAMTLFPEVQEKARAEIDSVIGKDRLPTFGDRDSLPYIEAIICETLRWHPPVPLGVPHAAITDDIYEGFHIPKGAIVIFNAWAMSRDCVNPDYFDPGRHLLPTGELSPNARMSGSPAFGFGRRICPGRFFAEGVLWAAFVQILATLRFSKATDANGRTIEISPVFTNGITSQPAPFQFSITGTERAQLINK</sequence>
<dbReference type="InterPro" id="IPR050364">
    <property type="entry name" value="Cytochrome_P450_fung"/>
</dbReference>
<evidence type="ECO:0000313" key="11">
    <source>
        <dbReference type="EMBL" id="OAX44079.1"/>
    </source>
</evidence>
<gene>
    <name evidence="11" type="ORF">K503DRAFT_795698</name>
</gene>
<dbReference type="OrthoDB" id="2789670at2759"/>
<keyword evidence="6 10" id="KW-0560">Oxidoreductase</keyword>
<dbReference type="InterPro" id="IPR017972">
    <property type="entry name" value="Cyt_P450_CS"/>
</dbReference>
<organism evidence="11 12">
    <name type="scientific">Rhizopogon vinicolor AM-OR11-026</name>
    <dbReference type="NCBI Taxonomy" id="1314800"/>
    <lineage>
        <taxon>Eukaryota</taxon>
        <taxon>Fungi</taxon>
        <taxon>Dikarya</taxon>
        <taxon>Basidiomycota</taxon>
        <taxon>Agaricomycotina</taxon>
        <taxon>Agaricomycetes</taxon>
        <taxon>Agaricomycetidae</taxon>
        <taxon>Boletales</taxon>
        <taxon>Suillineae</taxon>
        <taxon>Rhizopogonaceae</taxon>
        <taxon>Rhizopogon</taxon>
    </lineage>
</organism>
<dbReference type="Pfam" id="PF00067">
    <property type="entry name" value="p450"/>
    <property type="match status" value="1"/>
</dbReference>
<reference evidence="11 12" key="1">
    <citation type="submission" date="2016-06" db="EMBL/GenBank/DDBJ databases">
        <title>Comparative genomics of the ectomycorrhizal sister species Rhizopogon vinicolor and Rhizopogon vesiculosus (Basidiomycota: Boletales) reveals a divergence of the mating type B locus.</title>
        <authorList>
            <consortium name="DOE Joint Genome Institute"/>
            <person name="Mujic A.B."/>
            <person name="Kuo A."/>
            <person name="Tritt A."/>
            <person name="Lipzen A."/>
            <person name="Chen C."/>
            <person name="Johnson J."/>
            <person name="Sharma A."/>
            <person name="Barry K."/>
            <person name="Grigoriev I.V."/>
            <person name="Spatafora J.W."/>
        </authorList>
    </citation>
    <scope>NUCLEOTIDE SEQUENCE [LARGE SCALE GENOMIC DNA]</scope>
    <source>
        <strain evidence="11 12">AM-OR11-026</strain>
    </source>
</reference>
<dbReference type="GO" id="GO:0005506">
    <property type="term" value="F:iron ion binding"/>
    <property type="evidence" value="ECO:0007669"/>
    <property type="project" value="InterPro"/>
</dbReference>
<accession>A0A1B7NH31</accession>
<evidence type="ECO:0000256" key="7">
    <source>
        <dbReference type="ARBA" id="ARBA00023004"/>
    </source>
</evidence>
<dbReference type="GO" id="GO:0020037">
    <property type="term" value="F:heme binding"/>
    <property type="evidence" value="ECO:0007669"/>
    <property type="project" value="InterPro"/>
</dbReference>
<evidence type="ECO:0000256" key="6">
    <source>
        <dbReference type="ARBA" id="ARBA00023002"/>
    </source>
</evidence>
<keyword evidence="8 10" id="KW-0503">Monooxygenase</keyword>
<dbReference type="PROSITE" id="PS00086">
    <property type="entry name" value="CYTOCHROME_P450"/>
    <property type="match status" value="1"/>
</dbReference>
<evidence type="ECO:0000256" key="3">
    <source>
        <dbReference type="ARBA" id="ARBA00010617"/>
    </source>
</evidence>
<evidence type="ECO:0000256" key="4">
    <source>
        <dbReference type="ARBA" id="ARBA00022617"/>
    </source>
</evidence>
<dbReference type="CDD" id="cd11065">
    <property type="entry name" value="CYP64-like"/>
    <property type="match status" value="1"/>
</dbReference>
<keyword evidence="5 9" id="KW-0479">Metal-binding</keyword>
<dbReference type="InterPro" id="IPR002401">
    <property type="entry name" value="Cyt_P450_E_grp-I"/>
</dbReference>
<dbReference type="AlphaFoldDB" id="A0A1B7NH31"/>
<evidence type="ECO:0000313" key="12">
    <source>
        <dbReference type="Proteomes" id="UP000092154"/>
    </source>
</evidence>
<dbReference type="InParanoid" id="A0A1B7NH31"/>
<dbReference type="PANTHER" id="PTHR46300:SF5">
    <property type="entry name" value="CYTOCHROME P450"/>
    <property type="match status" value="1"/>
</dbReference>
<comment type="cofactor">
    <cofactor evidence="1 9">
        <name>heme</name>
        <dbReference type="ChEBI" id="CHEBI:30413"/>
    </cofactor>
</comment>
<dbReference type="Gene3D" id="1.10.630.10">
    <property type="entry name" value="Cytochrome P450"/>
    <property type="match status" value="1"/>
</dbReference>
<evidence type="ECO:0000256" key="2">
    <source>
        <dbReference type="ARBA" id="ARBA00005179"/>
    </source>
</evidence>
<dbReference type="Proteomes" id="UP000092154">
    <property type="component" value="Unassembled WGS sequence"/>
</dbReference>
<dbReference type="InterPro" id="IPR001128">
    <property type="entry name" value="Cyt_P450"/>
</dbReference>
<evidence type="ECO:0000256" key="8">
    <source>
        <dbReference type="ARBA" id="ARBA00023033"/>
    </source>
</evidence>
<dbReference type="PANTHER" id="PTHR46300">
    <property type="entry name" value="P450, PUTATIVE (EUROFUNG)-RELATED-RELATED"/>
    <property type="match status" value="1"/>
</dbReference>
<keyword evidence="4 9" id="KW-0349">Heme</keyword>
<dbReference type="InterPro" id="IPR036396">
    <property type="entry name" value="Cyt_P450_sf"/>
</dbReference>
<keyword evidence="7 9" id="KW-0408">Iron</keyword>
<protein>
    <submittedName>
        <fullName evidence="11">CyP450 monooxygenase</fullName>
    </submittedName>
</protein>